<dbReference type="GO" id="GO:0016805">
    <property type="term" value="F:dipeptidase activity"/>
    <property type="evidence" value="ECO:0007669"/>
    <property type="project" value="UniProtKB-KW"/>
</dbReference>
<dbReference type="InterPro" id="IPR032466">
    <property type="entry name" value="Metal_Hydrolase"/>
</dbReference>
<proteinExistence type="predicted"/>
<organism evidence="1 2">
    <name type="scientific">Rhodococcus sovatensis</name>
    <dbReference type="NCBI Taxonomy" id="1805840"/>
    <lineage>
        <taxon>Bacteria</taxon>
        <taxon>Bacillati</taxon>
        <taxon>Actinomycetota</taxon>
        <taxon>Actinomycetes</taxon>
        <taxon>Mycobacteriales</taxon>
        <taxon>Nocardiaceae</taxon>
        <taxon>Rhodococcus</taxon>
    </lineage>
</organism>
<keyword evidence="1" id="KW-0224">Dipeptidase</keyword>
<dbReference type="SUPFAM" id="SSF51556">
    <property type="entry name" value="Metallo-dependent hydrolases"/>
    <property type="match status" value="1"/>
</dbReference>
<dbReference type="Gene3D" id="3.20.20.140">
    <property type="entry name" value="Metal-dependent hydrolases"/>
    <property type="match status" value="1"/>
</dbReference>
<dbReference type="EC" id="3.4.13.-" evidence="1"/>
<keyword evidence="1" id="KW-0378">Hydrolase</keyword>
<dbReference type="PANTHER" id="PTHR10443:SF12">
    <property type="entry name" value="DIPEPTIDASE"/>
    <property type="match status" value="1"/>
</dbReference>
<name>A0ABZ2PQ38_9NOCA</name>
<gene>
    <name evidence="1" type="ORF">WDS16_06235</name>
</gene>
<keyword evidence="1" id="KW-0645">Protease</keyword>
<accession>A0ABZ2PQ38</accession>
<dbReference type="RefSeq" id="WP_338891308.1">
    <property type="nucleotide sequence ID" value="NZ_CP147846.1"/>
</dbReference>
<evidence type="ECO:0000313" key="2">
    <source>
        <dbReference type="Proteomes" id="UP001432000"/>
    </source>
</evidence>
<dbReference type="Proteomes" id="UP001432000">
    <property type="component" value="Chromosome"/>
</dbReference>
<protein>
    <submittedName>
        <fullName evidence="1">Membrane dipeptidase</fullName>
        <ecNumber evidence="1">3.4.13.-</ecNumber>
    </submittedName>
</protein>
<dbReference type="PROSITE" id="PS51365">
    <property type="entry name" value="RENAL_DIPEPTIDASE_2"/>
    <property type="match status" value="1"/>
</dbReference>
<dbReference type="EMBL" id="CP147846">
    <property type="protein sequence ID" value="WXG70117.1"/>
    <property type="molecule type" value="Genomic_DNA"/>
</dbReference>
<evidence type="ECO:0000313" key="1">
    <source>
        <dbReference type="EMBL" id="WXG70117.1"/>
    </source>
</evidence>
<keyword evidence="2" id="KW-1185">Reference proteome</keyword>
<dbReference type="Pfam" id="PF01244">
    <property type="entry name" value="Peptidase_M19"/>
    <property type="match status" value="1"/>
</dbReference>
<sequence>MPIASEATSVQHDGQDPHRDLRSTEIVDTHNDLLMLVVKRPRERWGPYFRDNWLPQLKSGGIGVQILAVYVDHTLFGEASLREIFRMIEAAHVIAEENADSVRLCTNRAEVDRARVDGKIALMLAIEGCGAFAPHLELFGHAQRLGVRMISLVHMGRNAFADASDQDSAHGGLTTLGKDALRTIEALGMVFDISHLSAAGVDDVLDLAERPVIASHSSARALRDHHRNLTDRQLRGVAERNGVVCVNFMASFLAHSGATIRQLADHVEHIKSVAGPSHIGIGPDFVAEVFAEIAPATVGPGFADFDPIETIDGLEGPSGLPLLTDELVRRGWPDDDIAKLQRTNVLDLLDSICP</sequence>
<dbReference type="CDD" id="cd01301">
    <property type="entry name" value="rDP_like"/>
    <property type="match status" value="1"/>
</dbReference>
<reference evidence="1 2" key="1">
    <citation type="submission" date="2024-03" db="EMBL/GenBank/DDBJ databases">
        <title>Natural products discovery in diverse microorganisms through a two-stage MS feature dereplication strategy.</title>
        <authorList>
            <person name="Zhang R."/>
        </authorList>
    </citation>
    <scope>NUCLEOTIDE SEQUENCE [LARGE SCALE GENOMIC DNA]</scope>
    <source>
        <strain evidence="1 2">18930</strain>
    </source>
</reference>
<dbReference type="InterPro" id="IPR008257">
    <property type="entry name" value="Pept_M19"/>
</dbReference>
<dbReference type="PANTHER" id="PTHR10443">
    <property type="entry name" value="MICROSOMAL DIPEPTIDASE"/>
    <property type="match status" value="1"/>
</dbReference>